<dbReference type="SUPFAM" id="SSF110857">
    <property type="entry name" value="Gamma-glutamyl cyclotransferase-like"/>
    <property type="match status" value="1"/>
</dbReference>
<reference evidence="6 7" key="1">
    <citation type="submission" date="2019-09" db="EMBL/GenBank/DDBJ databases">
        <title>The hologenome of the rock-dwelling lichen Lasallia pustulata.</title>
        <authorList>
            <person name="Greshake Tzovaras B."/>
            <person name="Segers F."/>
            <person name="Bicker A."/>
            <person name="Dal Grande F."/>
            <person name="Otte J."/>
            <person name="Hankeln T."/>
            <person name="Schmitt I."/>
            <person name="Ebersberger I."/>
        </authorList>
    </citation>
    <scope>NUCLEOTIDE SEQUENCE [LARGE SCALE GENOMIC DNA]</scope>
    <source>
        <strain evidence="6">A1-1</strain>
    </source>
</reference>
<evidence type="ECO:0000259" key="5">
    <source>
        <dbReference type="Pfam" id="PF06094"/>
    </source>
</evidence>
<evidence type="ECO:0000256" key="3">
    <source>
        <dbReference type="PIRSR" id="PIRSR617939-1"/>
    </source>
</evidence>
<accession>A0A5M8PCC4</accession>
<feature type="binding site" evidence="4">
    <location>
        <begin position="35"/>
        <end position="40"/>
    </location>
    <ligand>
        <name>substrate</name>
    </ligand>
</feature>
<evidence type="ECO:0000256" key="1">
    <source>
        <dbReference type="ARBA" id="ARBA00012346"/>
    </source>
</evidence>
<dbReference type="InterPro" id="IPR009288">
    <property type="entry name" value="AIG2-like_dom"/>
</dbReference>
<dbReference type="PANTHER" id="PTHR12935:SF0">
    <property type="entry name" value="GAMMA-GLUTAMYLCYCLOTRANSFERASE"/>
    <property type="match status" value="1"/>
</dbReference>
<proteinExistence type="predicted"/>
<protein>
    <recommendedName>
        <fullName evidence="1">gamma-glutamylcyclotransferase</fullName>
        <ecNumber evidence="1">4.3.2.9</ecNumber>
    </recommendedName>
</protein>
<evidence type="ECO:0000256" key="4">
    <source>
        <dbReference type="PIRSR" id="PIRSR617939-2"/>
    </source>
</evidence>
<dbReference type="CDD" id="cd06661">
    <property type="entry name" value="GGCT_like"/>
    <property type="match status" value="1"/>
</dbReference>
<name>A0A5M8PCC4_9LECA</name>
<feature type="binding site" evidence="4">
    <location>
        <position position="152"/>
    </location>
    <ligand>
        <name>substrate</name>
    </ligand>
</feature>
<feature type="domain" description="Gamma-glutamylcyclotransferase AIG2-like" evidence="5">
    <location>
        <begin position="35"/>
        <end position="138"/>
    </location>
</feature>
<dbReference type="AlphaFoldDB" id="A0A5M8PCC4"/>
<dbReference type="OrthoDB" id="2924818at2759"/>
<organism evidence="6 7">
    <name type="scientific">Lasallia pustulata</name>
    <dbReference type="NCBI Taxonomy" id="136370"/>
    <lineage>
        <taxon>Eukaryota</taxon>
        <taxon>Fungi</taxon>
        <taxon>Dikarya</taxon>
        <taxon>Ascomycota</taxon>
        <taxon>Pezizomycotina</taxon>
        <taxon>Lecanoromycetes</taxon>
        <taxon>OSLEUM clade</taxon>
        <taxon>Umbilicariomycetidae</taxon>
        <taxon>Umbilicariales</taxon>
        <taxon>Umbilicariaceae</taxon>
        <taxon>Lasallia</taxon>
    </lineage>
</organism>
<comment type="caution">
    <text evidence="6">The sequence shown here is derived from an EMBL/GenBank/DDBJ whole genome shotgun (WGS) entry which is preliminary data.</text>
</comment>
<dbReference type="Gene3D" id="3.10.490.10">
    <property type="entry name" value="Gamma-glutamyl cyclotransferase-like"/>
    <property type="match status" value="1"/>
</dbReference>
<dbReference type="InterPro" id="IPR036568">
    <property type="entry name" value="GGCT-like_sf"/>
</dbReference>
<dbReference type="GO" id="GO:0003839">
    <property type="term" value="F:gamma-glutamylcyclotransferase activity"/>
    <property type="evidence" value="ECO:0007669"/>
    <property type="project" value="UniProtKB-EC"/>
</dbReference>
<evidence type="ECO:0000313" key="6">
    <source>
        <dbReference type="EMBL" id="KAA6406891.1"/>
    </source>
</evidence>
<dbReference type="Pfam" id="PF06094">
    <property type="entry name" value="GGACT"/>
    <property type="match status" value="1"/>
</dbReference>
<dbReference type="InterPro" id="IPR013024">
    <property type="entry name" value="GGCT-like"/>
</dbReference>
<gene>
    <name evidence="6" type="ORF">FRX48_09389</name>
</gene>
<evidence type="ECO:0000256" key="2">
    <source>
        <dbReference type="ARBA" id="ARBA00023239"/>
    </source>
</evidence>
<dbReference type="InterPro" id="IPR017939">
    <property type="entry name" value="G-Glutamylcylcotransferase"/>
</dbReference>
<dbReference type="PANTHER" id="PTHR12935">
    <property type="entry name" value="GAMMA-GLUTAMYLCYCLOTRANSFERASE"/>
    <property type="match status" value="1"/>
</dbReference>
<dbReference type="EMBL" id="VXIT01000022">
    <property type="protein sequence ID" value="KAA6406891.1"/>
    <property type="molecule type" value="Genomic_DNA"/>
</dbReference>
<dbReference type="EC" id="4.3.2.9" evidence="1"/>
<feature type="active site" description="Proton acceptor" evidence="3">
    <location>
        <position position="104"/>
    </location>
</feature>
<evidence type="ECO:0000313" key="7">
    <source>
        <dbReference type="Proteomes" id="UP000324767"/>
    </source>
</evidence>
<sequence length="199" mass="22446">MGSTSRRILTVCNPDVATTTDTSKDLSTAPQTTYYFGYGSNLWLDQMRRRCPSSNHIGIAILHDWKWIICDRGYANVIPSPGDSVWGMVYILSAHDEAYLDRNEGVPTIYQKKLINIDFMPKNGCGVDRVTIEGLVYVDVERTRVAAIEEEYVYRMNQGIRDAVQMGMPEEYVARCLRPFIPTEDPPGAGEVVDPFAVR</sequence>
<dbReference type="Proteomes" id="UP000324767">
    <property type="component" value="Unassembled WGS sequence"/>
</dbReference>
<keyword evidence="2" id="KW-0456">Lyase</keyword>